<dbReference type="SMART" id="SM00342">
    <property type="entry name" value="HTH_ARAC"/>
    <property type="match status" value="1"/>
</dbReference>
<keyword evidence="6" id="KW-1185">Reference proteome</keyword>
<dbReference type="RefSeq" id="WP_104418470.1">
    <property type="nucleotide sequence ID" value="NZ_PTJC01000005.1"/>
</dbReference>
<dbReference type="SUPFAM" id="SSF46689">
    <property type="entry name" value="Homeodomain-like"/>
    <property type="match status" value="2"/>
</dbReference>
<keyword evidence="3" id="KW-0804">Transcription</keyword>
<dbReference type="GO" id="GO:0003700">
    <property type="term" value="F:DNA-binding transcription factor activity"/>
    <property type="evidence" value="ECO:0007669"/>
    <property type="project" value="InterPro"/>
</dbReference>
<sequence length="265" mass="29953">MLVLNSSSYLGESREVRLTDGILFSLVSYPHSAMRPRAEQLHAHEECHCTFFLQGGTRESRGMQTSQRKPGDLAFFYSGEYHLNDHTQYPSLNLSVEFNHSFLKEYDLSEEHIRKAFATGSNLLVPVLNTYSELLSDANQGSATLAILGLLSLDPNDRRSPPPVWVTDVRDYLHDNWNTNPSLQELSTLTGAHPVTVSKYFKRYFSCSLSTYLRQIKVSKALAMLKSTSASLEFIAFECGFSDKSHLSRSIKAETGILPSIYRQW</sequence>
<protein>
    <submittedName>
        <fullName evidence="5">AraC-like DNA-binding protein</fullName>
    </submittedName>
</protein>
<proteinExistence type="predicted"/>
<organism evidence="5 6">
    <name type="scientific">Neolewinella xylanilytica</name>
    <dbReference type="NCBI Taxonomy" id="1514080"/>
    <lineage>
        <taxon>Bacteria</taxon>
        <taxon>Pseudomonadati</taxon>
        <taxon>Bacteroidota</taxon>
        <taxon>Saprospiria</taxon>
        <taxon>Saprospirales</taxon>
        <taxon>Lewinellaceae</taxon>
        <taxon>Neolewinella</taxon>
    </lineage>
</organism>
<dbReference type="Gene3D" id="1.10.10.60">
    <property type="entry name" value="Homeodomain-like"/>
    <property type="match status" value="1"/>
</dbReference>
<dbReference type="InterPro" id="IPR018062">
    <property type="entry name" value="HTH_AraC-typ_CS"/>
</dbReference>
<evidence type="ECO:0000256" key="1">
    <source>
        <dbReference type="ARBA" id="ARBA00023015"/>
    </source>
</evidence>
<dbReference type="InterPro" id="IPR009057">
    <property type="entry name" value="Homeodomain-like_sf"/>
</dbReference>
<evidence type="ECO:0000259" key="4">
    <source>
        <dbReference type="PROSITE" id="PS01124"/>
    </source>
</evidence>
<dbReference type="PROSITE" id="PS00041">
    <property type="entry name" value="HTH_ARAC_FAMILY_1"/>
    <property type="match status" value="1"/>
</dbReference>
<comment type="caution">
    <text evidence="5">The sequence shown here is derived from an EMBL/GenBank/DDBJ whole genome shotgun (WGS) entry which is preliminary data.</text>
</comment>
<evidence type="ECO:0000256" key="3">
    <source>
        <dbReference type="ARBA" id="ARBA00023163"/>
    </source>
</evidence>
<dbReference type="InterPro" id="IPR050204">
    <property type="entry name" value="AraC_XylS_family_regulators"/>
</dbReference>
<evidence type="ECO:0000256" key="2">
    <source>
        <dbReference type="ARBA" id="ARBA00023125"/>
    </source>
</evidence>
<dbReference type="InterPro" id="IPR018060">
    <property type="entry name" value="HTH_AraC"/>
</dbReference>
<gene>
    <name evidence="5" type="ORF">CLV84_0848</name>
</gene>
<feature type="domain" description="HTH araC/xylS-type" evidence="4">
    <location>
        <begin position="167"/>
        <end position="265"/>
    </location>
</feature>
<name>A0A2S6I8T5_9BACT</name>
<dbReference type="PANTHER" id="PTHR46796">
    <property type="entry name" value="HTH-TYPE TRANSCRIPTIONAL ACTIVATOR RHAS-RELATED"/>
    <property type="match status" value="1"/>
</dbReference>
<accession>A0A2S6I8T5</accession>
<keyword evidence="1" id="KW-0805">Transcription regulation</keyword>
<dbReference type="EMBL" id="PTJC01000005">
    <property type="protein sequence ID" value="PPK87892.1"/>
    <property type="molecule type" value="Genomic_DNA"/>
</dbReference>
<dbReference type="PANTHER" id="PTHR46796:SF13">
    <property type="entry name" value="HTH-TYPE TRANSCRIPTIONAL ACTIVATOR RHAS"/>
    <property type="match status" value="1"/>
</dbReference>
<reference evidence="5 6" key="1">
    <citation type="submission" date="2018-02" db="EMBL/GenBank/DDBJ databases">
        <title>Genomic Encyclopedia of Archaeal and Bacterial Type Strains, Phase II (KMG-II): from individual species to whole genera.</title>
        <authorList>
            <person name="Goeker M."/>
        </authorList>
    </citation>
    <scope>NUCLEOTIDE SEQUENCE [LARGE SCALE GENOMIC DNA]</scope>
    <source>
        <strain evidence="5 6">DSM 29526</strain>
    </source>
</reference>
<dbReference type="PROSITE" id="PS01124">
    <property type="entry name" value="HTH_ARAC_FAMILY_2"/>
    <property type="match status" value="1"/>
</dbReference>
<evidence type="ECO:0000313" key="5">
    <source>
        <dbReference type="EMBL" id="PPK87892.1"/>
    </source>
</evidence>
<evidence type="ECO:0000313" key="6">
    <source>
        <dbReference type="Proteomes" id="UP000237662"/>
    </source>
</evidence>
<dbReference type="Pfam" id="PF12833">
    <property type="entry name" value="HTH_18"/>
    <property type="match status" value="1"/>
</dbReference>
<dbReference type="GO" id="GO:0043565">
    <property type="term" value="F:sequence-specific DNA binding"/>
    <property type="evidence" value="ECO:0007669"/>
    <property type="project" value="InterPro"/>
</dbReference>
<dbReference type="OrthoDB" id="511992at2"/>
<dbReference type="AlphaFoldDB" id="A0A2S6I8T5"/>
<dbReference type="Proteomes" id="UP000237662">
    <property type="component" value="Unassembled WGS sequence"/>
</dbReference>
<keyword evidence="2 5" id="KW-0238">DNA-binding</keyword>